<keyword evidence="2" id="KW-1185">Reference proteome</keyword>
<dbReference type="InterPro" id="IPR051077">
    <property type="entry name" value="Ca-dependent_lectin"/>
</dbReference>
<comment type="caution">
    <text evidence="1">The sequence shown here is derived from an EMBL/GenBank/DDBJ whole genome shotgun (WGS) entry which is preliminary data.</text>
</comment>
<reference evidence="1" key="1">
    <citation type="submission" date="2018-11" db="EMBL/GenBank/DDBJ databases">
        <authorList>
            <person name="Alioto T."/>
            <person name="Alioto T."/>
        </authorList>
    </citation>
    <scope>NUCLEOTIDE SEQUENCE</scope>
</reference>
<organism evidence="1 2">
    <name type="scientific">Mytilus galloprovincialis</name>
    <name type="common">Mediterranean mussel</name>
    <dbReference type="NCBI Taxonomy" id="29158"/>
    <lineage>
        <taxon>Eukaryota</taxon>
        <taxon>Metazoa</taxon>
        <taxon>Spiralia</taxon>
        <taxon>Lophotrochozoa</taxon>
        <taxon>Mollusca</taxon>
        <taxon>Bivalvia</taxon>
        <taxon>Autobranchia</taxon>
        <taxon>Pteriomorphia</taxon>
        <taxon>Mytilida</taxon>
        <taxon>Mytiloidea</taxon>
        <taxon>Mytilidae</taxon>
        <taxon>Mytilinae</taxon>
        <taxon>Mytilus</taxon>
    </lineage>
</organism>
<gene>
    <name evidence="1" type="ORF">MGAL_10B035729</name>
</gene>
<dbReference type="PANTHER" id="PTHR24024:SF18">
    <property type="entry name" value="SHORT-CHAIN COLLAGEN C4-LIKE"/>
    <property type="match status" value="1"/>
</dbReference>
<name>A0A8B6BRP9_MYTGA</name>
<accession>A0A8B6BRP9</accession>
<evidence type="ECO:0000313" key="2">
    <source>
        <dbReference type="Proteomes" id="UP000596742"/>
    </source>
</evidence>
<dbReference type="GO" id="GO:0005615">
    <property type="term" value="C:extracellular space"/>
    <property type="evidence" value="ECO:0007669"/>
    <property type="project" value="TreeGrafter"/>
</dbReference>
<protein>
    <recommendedName>
        <fullName evidence="3">Short-chain collagen C4-like</fullName>
    </recommendedName>
</protein>
<sequence>MGTQKLDCNWSYDRNGIDSSHRANDNYIQEEGKCNTDKKKSKNIWNKHKDDVMIDMGHTFVNQFNRYFVRLKIESWVKDSEYKSSATDTEQVYSGYAGGGYYSQSGSAPEYVCLPPDPDFQRTSGNDGGRMYGAEYEGNFFGTQDEDVPCSVCRKKTSTAMLMIPGKNKCYKGWTIEYHGYLGSGYHGYAAASSYVCVDSHPEYLNAGVRNDEGKLFYSVVARCGSLQCPPYHNNYPLTCVVCSKV</sequence>
<dbReference type="AlphaFoldDB" id="A0A8B6BRP9"/>
<proteinExistence type="predicted"/>
<evidence type="ECO:0000313" key="1">
    <source>
        <dbReference type="EMBL" id="VDH93763.1"/>
    </source>
</evidence>
<dbReference type="EMBL" id="UYJE01000507">
    <property type="protein sequence ID" value="VDH93763.1"/>
    <property type="molecule type" value="Genomic_DNA"/>
</dbReference>
<dbReference type="Proteomes" id="UP000596742">
    <property type="component" value="Unassembled WGS sequence"/>
</dbReference>
<dbReference type="OrthoDB" id="6086925at2759"/>
<evidence type="ECO:0008006" key="3">
    <source>
        <dbReference type="Google" id="ProtNLM"/>
    </source>
</evidence>
<dbReference type="PANTHER" id="PTHR24024">
    <property type="entry name" value="PULMONARY SURFACTANT-ASSOCIATED PROTEIN A"/>
    <property type="match status" value="1"/>
</dbReference>